<dbReference type="GO" id="GO:0042026">
    <property type="term" value="P:protein refolding"/>
    <property type="evidence" value="ECO:0007669"/>
    <property type="project" value="TreeGrafter"/>
</dbReference>
<reference evidence="17" key="1">
    <citation type="submission" date="2017-09" db="EMBL/GenBank/DDBJ databases">
        <authorList>
            <person name="Varghese N."/>
            <person name="Submissions S."/>
        </authorList>
    </citation>
    <scope>NUCLEOTIDE SEQUENCE [LARGE SCALE GENOMIC DNA]</scope>
    <source>
        <strain evidence="17">CGMCC 1.12803</strain>
    </source>
</reference>
<dbReference type="Pfam" id="PF00684">
    <property type="entry name" value="DnaJ_CXXCXGXG"/>
    <property type="match status" value="1"/>
</dbReference>
<dbReference type="NCBIfam" id="TIGR02349">
    <property type="entry name" value="DnaJ_bact"/>
    <property type="match status" value="1"/>
</dbReference>
<dbReference type="CDD" id="cd06257">
    <property type="entry name" value="DnaJ"/>
    <property type="match status" value="1"/>
</dbReference>
<comment type="similarity">
    <text evidence="10 12">Belongs to the DnaJ family.</text>
</comment>
<accession>A0A285ZYV3</accession>
<dbReference type="InterPro" id="IPR002939">
    <property type="entry name" value="DnaJ_C"/>
</dbReference>
<evidence type="ECO:0000259" key="15">
    <source>
        <dbReference type="PROSITE" id="PS51188"/>
    </source>
</evidence>
<dbReference type="PANTHER" id="PTHR43096">
    <property type="entry name" value="DNAJ HOMOLOG 1, MITOCHONDRIAL-RELATED"/>
    <property type="match status" value="1"/>
</dbReference>
<proteinExistence type="inferred from homology"/>
<dbReference type="GO" id="GO:0051082">
    <property type="term" value="F:unfolded protein binding"/>
    <property type="evidence" value="ECO:0007669"/>
    <property type="project" value="UniProtKB-UniRule"/>
</dbReference>
<dbReference type="InterPro" id="IPR001623">
    <property type="entry name" value="DnaJ_domain"/>
</dbReference>
<comment type="domain">
    <text evidence="12">The J domain is necessary and sufficient to stimulate DnaK ATPase activity. Zinc center 1 plays an important role in the autonomous, DnaK-independent chaperone activity of DnaJ. Zinc center 2 is essential for interaction with DnaK and for DnaJ activity.</text>
</comment>
<feature type="repeat" description="CXXCXGXG motif" evidence="12">
    <location>
        <begin position="158"/>
        <end position="165"/>
    </location>
</feature>
<dbReference type="PRINTS" id="PR00625">
    <property type="entry name" value="JDOMAIN"/>
</dbReference>
<evidence type="ECO:0000256" key="11">
    <source>
        <dbReference type="ARBA" id="ARBA00067609"/>
    </source>
</evidence>
<feature type="domain" description="J" evidence="14">
    <location>
        <begin position="5"/>
        <end position="70"/>
    </location>
</feature>
<feature type="repeat" description="CXXCXGXG motif" evidence="12">
    <location>
        <begin position="201"/>
        <end position="208"/>
    </location>
</feature>
<evidence type="ECO:0000256" key="4">
    <source>
        <dbReference type="ARBA" id="ARBA00022737"/>
    </source>
</evidence>
<evidence type="ECO:0000256" key="6">
    <source>
        <dbReference type="ARBA" id="ARBA00022833"/>
    </source>
</evidence>
<dbReference type="InterPro" id="IPR036410">
    <property type="entry name" value="HSP_DnaJ_Cys-rich_dom_sf"/>
</dbReference>
<evidence type="ECO:0000259" key="14">
    <source>
        <dbReference type="PROSITE" id="PS50076"/>
    </source>
</evidence>
<dbReference type="SUPFAM" id="SSF46565">
    <property type="entry name" value="Chaperone J-domain"/>
    <property type="match status" value="1"/>
</dbReference>
<dbReference type="GO" id="GO:0005737">
    <property type="term" value="C:cytoplasm"/>
    <property type="evidence" value="ECO:0007669"/>
    <property type="project" value="UniProtKB-SubCell"/>
</dbReference>
<comment type="cofactor">
    <cofactor evidence="12">
        <name>Zn(2+)</name>
        <dbReference type="ChEBI" id="CHEBI:29105"/>
    </cofactor>
    <text evidence="12">Binds 2 Zn(2+) ions per monomer.</text>
</comment>
<dbReference type="OrthoDB" id="9779889at2"/>
<feature type="binding site" evidence="12">
    <location>
        <position position="161"/>
    </location>
    <ligand>
        <name>Zn(2+)</name>
        <dbReference type="ChEBI" id="CHEBI:29105"/>
        <label>1</label>
    </ligand>
</feature>
<dbReference type="SMART" id="SM00271">
    <property type="entry name" value="DnaJ"/>
    <property type="match status" value="1"/>
</dbReference>
<evidence type="ECO:0000256" key="12">
    <source>
        <dbReference type="HAMAP-Rule" id="MF_01152"/>
    </source>
</evidence>
<feature type="binding site" evidence="12">
    <location>
        <position position="204"/>
    </location>
    <ligand>
        <name>Zn(2+)</name>
        <dbReference type="ChEBI" id="CHEBI:29105"/>
        <label>2</label>
    </ligand>
</feature>
<dbReference type="SUPFAM" id="SSF49493">
    <property type="entry name" value="HSP40/DnaJ peptide-binding domain"/>
    <property type="match status" value="2"/>
</dbReference>
<organism evidence="16 17">
    <name type="scientific">Pedobacter xixiisoli</name>
    <dbReference type="NCBI Taxonomy" id="1476464"/>
    <lineage>
        <taxon>Bacteria</taxon>
        <taxon>Pseudomonadati</taxon>
        <taxon>Bacteroidota</taxon>
        <taxon>Sphingobacteriia</taxon>
        <taxon>Sphingobacteriales</taxon>
        <taxon>Sphingobacteriaceae</taxon>
        <taxon>Pedobacter</taxon>
    </lineage>
</organism>
<keyword evidence="2 12" id="KW-0235">DNA replication</keyword>
<dbReference type="InterPro" id="IPR036869">
    <property type="entry name" value="J_dom_sf"/>
</dbReference>
<dbReference type="Pfam" id="PF01556">
    <property type="entry name" value="DnaJ_C"/>
    <property type="match status" value="1"/>
</dbReference>
<keyword evidence="1 12" id="KW-0963">Cytoplasm</keyword>
<dbReference type="GO" id="GO:0006260">
    <property type="term" value="P:DNA replication"/>
    <property type="evidence" value="ECO:0007669"/>
    <property type="project" value="UniProtKB-KW"/>
</dbReference>
<comment type="subcellular location">
    <subcellularLocation>
        <location evidence="12">Cytoplasm</location>
    </subcellularLocation>
</comment>
<keyword evidence="6 12" id="KW-0862">Zinc</keyword>
<dbReference type="CDD" id="cd10747">
    <property type="entry name" value="DnaJ_C"/>
    <property type="match status" value="1"/>
</dbReference>
<keyword evidence="5 12" id="KW-0863">Zinc-finger</keyword>
<dbReference type="GO" id="GO:0031072">
    <property type="term" value="F:heat shock protein binding"/>
    <property type="evidence" value="ECO:0007669"/>
    <property type="project" value="InterPro"/>
</dbReference>
<dbReference type="GO" id="GO:0005524">
    <property type="term" value="F:ATP binding"/>
    <property type="evidence" value="ECO:0007669"/>
    <property type="project" value="InterPro"/>
</dbReference>
<dbReference type="Gene3D" id="2.10.230.10">
    <property type="entry name" value="Heat shock protein DnaJ, cysteine-rich domain"/>
    <property type="match status" value="1"/>
</dbReference>
<dbReference type="RefSeq" id="WP_097131056.1">
    <property type="nucleotide sequence ID" value="NZ_OCMT01000002.1"/>
</dbReference>
<evidence type="ECO:0000256" key="10">
    <source>
        <dbReference type="ARBA" id="ARBA00061004"/>
    </source>
</evidence>
<evidence type="ECO:0000256" key="2">
    <source>
        <dbReference type="ARBA" id="ARBA00022705"/>
    </source>
</evidence>
<comment type="function">
    <text evidence="9 12">Participates actively in the response to hyperosmotic and heat shock by preventing the aggregation of stress-denatured proteins and by disaggregating proteins, also in an autonomous, DnaK-independent fashion. Unfolded proteins bind initially to DnaJ; upon interaction with the DnaJ-bound protein, DnaK hydrolyzes its bound ATP, resulting in the formation of a stable complex. GrpE releases ADP from DnaK; ATP binding to DnaK triggers the release of the substrate protein, thus completing the reaction cycle. Several rounds of ATP-dependent interactions between DnaJ, DnaK and GrpE are required for fully efficient folding. Also involved, together with DnaK and GrpE, in the DNA replication of plasmids through activation of initiation proteins.</text>
</comment>
<evidence type="ECO:0000256" key="5">
    <source>
        <dbReference type="ARBA" id="ARBA00022771"/>
    </source>
</evidence>
<dbReference type="CDD" id="cd10719">
    <property type="entry name" value="DnaJ_zf"/>
    <property type="match status" value="1"/>
</dbReference>
<keyword evidence="4 12" id="KW-0677">Repeat</keyword>
<comment type="subunit">
    <text evidence="12">Homodimer.</text>
</comment>
<name>A0A285ZYV3_9SPHI</name>
<feature type="repeat" description="CXXCXGXG motif" evidence="12">
    <location>
        <begin position="175"/>
        <end position="182"/>
    </location>
</feature>
<gene>
    <name evidence="12" type="primary">dnaJ</name>
    <name evidence="16" type="ORF">SAMN06297358_1789</name>
</gene>
<dbReference type="FunFam" id="2.10.230.10:FF:000002">
    <property type="entry name" value="Molecular chaperone DnaJ"/>
    <property type="match status" value="1"/>
</dbReference>
<keyword evidence="8 12" id="KW-0143">Chaperone</keyword>
<feature type="binding site" evidence="12">
    <location>
        <position position="201"/>
    </location>
    <ligand>
        <name>Zn(2+)</name>
        <dbReference type="ChEBI" id="CHEBI:29105"/>
        <label>2</label>
    </ligand>
</feature>
<dbReference type="InterPro" id="IPR012724">
    <property type="entry name" value="DnaJ"/>
</dbReference>
<dbReference type="PANTHER" id="PTHR43096:SF48">
    <property type="entry name" value="CHAPERONE PROTEIN DNAJ"/>
    <property type="match status" value="1"/>
</dbReference>
<feature type="binding site" evidence="12">
    <location>
        <position position="178"/>
    </location>
    <ligand>
        <name>Zn(2+)</name>
        <dbReference type="ChEBI" id="CHEBI:29105"/>
        <label>2</label>
    </ligand>
</feature>
<protein>
    <recommendedName>
        <fullName evidence="11 12">Chaperone protein DnaJ</fullName>
    </recommendedName>
</protein>
<sequence length="388" mass="41109">MSKRDYYDVLGVAKGASAEEIKKAYRKLAIKYHPDKNPDDKSAEDKFKEAAEAYEVLSSAEKKQRYDQFGHAGVGGAAGGGGYGGGGMNMEDIFSQFGDIFGGGGGSPFDSFFGGGGQSRGGRRVAKGSNLRIKVKLTLEEIANGAEKKIKVNKQVSCKTCDGTGAKDKSSVSTCSTCGGAGSVRRVTNTILGQMQTTATCPTCHGSGQQITAKCGACHGEGTVRGEETITINIPAGVSEGMQLSMAGKGNAAPNGGVPGDLIILIEETPHETLKREGNNVVYDLHVSIPDAALGASVEVPTIDGKAKIKIEPGTQSGKLLRLKGKGIPEVNSYHRGDQIIHVNIWTPKALNSEERALLEKLRESANFKPQPGKNDKSFFDKMKEYFE</sequence>
<keyword evidence="17" id="KW-1185">Reference proteome</keyword>
<dbReference type="NCBIfam" id="NF008035">
    <property type="entry name" value="PRK10767.1"/>
    <property type="match status" value="1"/>
</dbReference>
<dbReference type="Gene3D" id="2.60.260.20">
    <property type="entry name" value="Urease metallochaperone UreE, N-terminal domain"/>
    <property type="match status" value="2"/>
</dbReference>
<dbReference type="FunFam" id="1.10.287.110:FF:000034">
    <property type="entry name" value="Chaperone protein DnaJ"/>
    <property type="match status" value="1"/>
</dbReference>
<dbReference type="InterPro" id="IPR001305">
    <property type="entry name" value="HSP_DnaJ_Cys-rich_dom"/>
</dbReference>
<keyword evidence="7 12" id="KW-0346">Stress response</keyword>
<evidence type="ECO:0000256" key="3">
    <source>
        <dbReference type="ARBA" id="ARBA00022723"/>
    </source>
</evidence>
<evidence type="ECO:0000313" key="17">
    <source>
        <dbReference type="Proteomes" id="UP000219281"/>
    </source>
</evidence>
<dbReference type="EMBL" id="OCMT01000002">
    <property type="protein sequence ID" value="SOD14832.1"/>
    <property type="molecule type" value="Genomic_DNA"/>
</dbReference>
<dbReference type="GO" id="GO:0009408">
    <property type="term" value="P:response to heat"/>
    <property type="evidence" value="ECO:0007669"/>
    <property type="project" value="InterPro"/>
</dbReference>
<feature type="binding site" evidence="12">
    <location>
        <position position="215"/>
    </location>
    <ligand>
        <name>Zn(2+)</name>
        <dbReference type="ChEBI" id="CHEBI:29105"/>
        <label>1</label>
    </ligand>
</feature>
<evidence type="ECO:0000256" key="13">
    <source>
        <dbReference type="PROSITE-ProRule" id="PRU00546"/>
    </source>
</evidence>
<dbReference type="HAMAP" id="MF_01152">
    <property type="entry name" value="DnaJ"/>
    <property type="match status" value="1"/>
</dbReference>
<evidence type="ECO:0000256" key="8">
    <source>
        <dbReference type="ARBA" id="ARBA00023186"/>
    </source>
</evidence>
<evidence type="ECO:0000256" key="7">
    <source>
        <dbReference type="ARBA" id="ARBA00023016"/>
    </source>
</evidence>
<feature type="binding site" evidence="12">
    <location>
        <position position="175"/>
    </location>
    <ligand>
        <name>Zn(2+)</name>
        <dbReference type="ChEBI" id="CHEBI:29105"/>
        <label>2</label>
    </ligand>
</feature>
<feature type="domain" description="CR-type" evidence="15">
    <location>
        <begin position="145"/>
        <end position="227"/>
    </location>
</feature>
<dbReference type="SUPFAM" id="SSF57938">
    <property type="entry name" value="DnaJ/Hsp40 cysteine-rich domain"/>
    <property type="match status" value="1"/>
</dbReference>
<dbReference type="InterPro" id="IPR008971">
    <property type="entry name" value="HSP40/DnaJ_pept-bd"/>
</dbReference>
<dbReference type="PROSITE" id="PS50076">
    <property type="entry name" value="DNAJ_2"/>
    <property type="match status" value="1"/>
</dbReference>
<dbReference type="FunFam" id="2.60.260.20:FF:000005">
    <property type="entry name" value="Chaperone protein dnaJ 1, mitochondrial"/>
    <property type="match status" value="1"/>
</dbReference>
<dbReference type="Gene3D" id="1.10.287.110">
    <property type="entry name" value="DnaJ domain"/>
    <property type="match status" value="1"/>
</dbReference>
<feature type="binding site" evidence="12">
    <location>
        <position position="158"/>
    </location>
    <ligand>
        <name>Zn(2+)</name>
        <dbReference type="ChEBI" id="CHEBI:29105"/>
        <label>1</label>
    </ligand>
</feature>
<evidence type="ECO:0000313" key="16">
    <source>
        <dbReference type="EMBL" id="SOD14832.1"/>
    </source>
</evidence>
<evidence type="ECO:0000256" key="1">
    <source>
        <dbReference type="ARBA" id="ARBA00022490"/>
    </source>
</evidence>
<feature type="repeat" description="CXXCXGXG motif" evidence="12">
    <location>
        <begin position="215"/>
        <end position="222"/>
    </location>
</feature>
<dbReference type="PROSITE" id="PS51188">
    <property type="entry name" value="ZF_CR"/>
    <property type="match status" value="1"/>
</dbReference>
<dbReference type="GO" id="GO:0008270">
    <property type="term" value="F:zinc ion binding"/>
    <property type="evidence" value="ECO:0007669"/>
    <property type="project" value="UniProtKB-UniRule"/>
</dbReference>
<feature type="zinc finger region" description="CR-type" evidence="13">
    <location>
        <begin position="145"/>
        <end position="227"/>
    </location>
</feature>
<feature type="binding site" evidence="12">
    <location>
        <position position="218"/>
    </location>
    <ligand>
        <name>Zn(2+)</name>
        <dbReference type="ChEBI" id="CHEBI:29105"/>
        <label>1</label>
    </ligand>
</feature>
<dbReference type="Proteomes" id="UP000219281">
    <property type="component" value="Unassembled WGS sequence"/>
</dbReference>
<evidence type="ECO:0000256" key="9">
    <source>
        <dbReference type="ARBA" id="ARBA00053423"/>
    </source>
</evidence>
<dbReference type="AlphaFoldDB" id="A0A285ZYV3"/>
<keyword evidence="3 12" id="KW-0479">Metal-binding</keyword>
<dbReference type="Pfam" id="PF00226">
    <property type="entry name" value="DnaJ"/>
    <property type="match status" value="1"/>
</dbReference>